<keyword evidence="1" id="KW-0812">Transmembrane</keyword>
<feature type="transmembrane region" description="Helical" evidence="1">
    <location>
        <begin position="67"/>
        <end position="88"/>
    </location>
</feature>
<evidence type="ECO:0000313" key="4">
    <source>
        <dbReference type="Proteomes" id="UP000298358"/>
    </source>
</evidence>
<evidence type="ECO:0000313" key="3">
    <source>
        <dbReference type="EMBL" id="TFU33792.1"/>
    </source>
</evidence>
<dbReference type="RefSeq" id="WP_135113346.1">
    <property type="nucleotide sequence ID" value="NZ_JADGLL010000005.1"/>
</dbReference>
<dbReference type="GO" id="GO:0004519">
    <property type="term" value="F:endonuclease activity"/>
    <property type="evidence" value="ECO:0007669"/>
    <property type="project" value="UniProtKB-KW"/>
</dbReference>
<dbReference type="Pfam" id="PF03372">
    <property type="entry name" value="Exo_endo_phos"/>
    <property type="match status" value="1"/>
</dbReference>
<evidence type="ECO:0000259" key="2">
    <source>
        <dbReference type="Pfam" id="PF03372"/>
    </source>
</evidence>
<evidence type="ECO:0000256" key="1">
    <source>
        <dbReference type="SAM" id="Phobius"/>
    </source>
</evidence>
<reference evidence="3 4" key="1">
    <citation type="submission" date="2019-03" db="EMBL/GenBank/DDBJ databases">
        <title>Diversity of the mouse oral microbiome.</title>
        <authorList>
            <person name="Joseph S."/>
            <person name="Aduse-Opoku J."/>
            <person name="Curtis M."/>
            <person name="Wade W."/>
            <person name="Hashim A."/>
        </authorList>
    </citation>
    <scope>NUCLEOTIDE SEQUENCE [LARGE SCALE GENOMIC DNA]</scope>
    <source>
        <strain evidence="3 4">P1012</strain>
    </source>
</reference>
<feature type="transmembrane region" description="Helical" evidence="1">
    <location>
        <begin position="34"/>
        <end position="60"/>
    </location>
</feature>
<gene>
    <name evidence="3" type="ORF">E4U02_03765</name>
</gene>
<dbReference type="SUPFAM" id="SSF56219">
    <property type="entry name" value="DNase I-like"/>
    <property type="match status" value="1"/>
</dbReference>
<accession>A0A4Y9FZ05</accession>
<protein>
    <submittedName>
        <fullName evidence="3">Endonuclease/exonuclease/phosphatase family protein</fullName>
    </submittedName>
</protein>
<dbReference type="Proteomes" id="UP000298358">
    <property type="component" value="Unassembled WGS sequence"/>
</dbReference>
<organism evidence="3 4">
    <name type="scientific">Microbacterium paludicola</name>
    <dbReference type="NCBI Taxonomy" id="300019"/>
    <lineage>
        <taxon>Bacteria</taxon>
        <taxon>Bacillati</taxon>
        <taxon>Actinomycetota</taxon>
        <taxon>Actinomycetes</taxon>
        <taxon>Micrococcales</taxon>
        <taxon>Microbacteriaceae</taxon>
        <taxon>Microbacterium</taxon>
    </lineage>
</organism>
<keyword evidence="3" id="KW-0255">Endonuclease</keyword>
<proteinExistence type="predicted"/>
<feature type="domain" description="Endonuclease/exonuclease/phosphatase" evidence="2">
    <location>
        <begin position="106"/>
        <end position="331"/>
    </location>
</feature>
<name>A0A4Y9FZ05_9MICO</name>
<keyword evidence="1" id="KW-1133">Transmembrane helix</keyword>
<dbReference type="EMBL" id="SPQB01000005">
    <property type="protein sequence ID" value="TFU33792.1"/>
    <property type="molecule type" value="Genomic_DNA"/>
</dbReference>
<dbReference type="AlphaFoldDB" id="A0A4Y9FZ05"/>
<keyword evidence="3" id="KW-0269">Exonuclease</keyword>
<keyword evidence="3" id="KW-0378">Hydrolase</keyword>
<dbReference type="InterPro" id="IPR005135">
    <property type="entry name" value="Endo/exonuclease/phosphatase"/>
</dbReference>
<keyword evidence="3" id="KW-0540">Nuclease</keyword>
<comment type="caution">
    <text evidence="3">The sequence shown here is derived from an EMBL/GenBank/DDBJ whole genome shotgun (WGS) entry which is preliminary data.</text>
</comment>
<keyword evidence="4" id="KW-1185">Reference proteome</keyword>
<dbReference type="GO" id="GO:0004527">
    <property type="term" value="F:exonuclease activity"/>
    <property type="evidence" value="ECO:0007669"/>
    <property type="project" value="UniProtKB-KW"/>
</dbReference>
<dbReference type="OrthoDB" id="2340043at2"/>
<sequence>MLRVLGILVTVLFAIATALVSWPQFFRLEQTMPFAHIVSMRGILVAAFAILTVLFLLMALARPMRGFAMSMALVAALGATAGGVTLGVRGYGDTLPEATETSVRVMTWNTAGDATGAYQIAQSAVAMDADIIALPETAQNVGEDVAIEMRELGRPMWVHHVQYNEEIERGPQSWVTTILISPDLGDYAVIESSDDGSSNTALLPSAVVMPVDGTGPTVVAVHAIAPRPAYMDVWRNDLRWIADQCPEGENVIIAGDFNATLDHMASLAAGGADLGYCHDAAAETGNGGVGTWPTDVPALLSAPIDHVMHSDAWRATGSIVLTNLDGAGGDHRPLVVQLEPVG</sequence>
<dbReference type="Gene3D" id="3.60.10.10">
    <property type="entry name" value="Endonuclease/exonuclease/phosphatase"/>
    <property type="match status" value="1"/>
</dbReference>
<keyword evidence="1" id="KW-0472">Membrane</keyword>
<dbReference type="InterPro" id="IPR036691">
    <property type="entry name" value="Endo/exonu/phosph_ase_sf"/>
</dbReference>